<gene>
    <name evidence="1" type="ORF">AAC691_12995</name>
</gene>
<name>A0ABZ3D0E4_9PROT</name>
<evidence type="ECO:0000313" key="1">
    <source>
        <dbReference type="EMBL" id="XAE41227.1"/>
    </source>
</evidence>
<proteinExistence type="predicted"/>
<reference evidence="1 2" key="1">
    <citation type="submission" date="2024-04" db="EMBL/GenBank/DDBJ databases">
        <title>Complete genome sequence of Nguyenibacter vanlangesis HBCM-1154, a strain capable of nitrogen fixation, IAA production, and phosphorus solubilization isolated from sugarcane soil.</title>
        <authorList>
            <person name="MY HANH P."/>
        </authorList>
    </citation>
    <scope>NUCLEOTIDE SEQUENCE [LARGE SCALE GENOMIC DNA]</scope>
    <source>
        <strain evidence="1 2">HBCM 1154</strain>
    </source>
</reference>
<organism evidence="1 2">
    <name type="scientific">Nguyenibacter vanlangensis</name>
    <dbReference type="NCBI Taxonomy" id="1216886"/>
    <lineage>
        <taxon>Bacteria</taxon>
        <taxon>Pseudomonadati</taxon>
        <taxon>Pseudomonadota</taxon>
        <taxon>Alphaproteobacteria</taxon>
        <taxon>Acetobacterales</taxon>
        <taxon>Acetobacteraceae</taxon>
        <taxon>Nguyenibacter</taxon>
    </lineage>
</organism>
<dbReference type="EMBL" id="CP152276">
    <property type="protein sequence ID" value="XAE41227.1"/>
    <property type="molecule type" value="Genomic_DNA"/>
</dbReference>
<evidence type="ECO:0000313" key="2">
    <source>
        <dbReference type="Proteomes" id="UP001449795"/>
    </source>
</evidence>
<protein>
    <submittedName>
        <fullName evidence="1">Uncharacterized protein</fullName>
    </submittedName>
</protein>
<sequence>MFPAHVGFGVADRNLLIGSTEDEFRQELLLAAARVWGIFIGRGAGDGVARAAWQQVLDAGVCRRIYTMEIMPAGRGTA</sequence>
<keyword evidence="2" id="KW-1185">Reference proteome</keyword>
<dbReference type="Proteomes" id="UP001449795">
    <property type="component" value="Chromosome"/>
</dbReference>
<dbReference type="RefSeq" id="WP_342627201.1">
    <property type="nucleotide sequence ID" value="NZ_CP152276.1"/>
</dbReference>
<accession>A0ABZ3D0E4</accession>